<dbReference type="InterPro" id="IPR036279">
    <property type="entry name" value="5-3_exonuclease_C_sf"/>
</dbReference>
<dbReference type="GO" id="GO:0006289">
    <property type="term" value="P:nucleotide-excision repair"/>
    <property type="evidence" value="ECO:0007669"/>
    <property type="project" value="InterPro"/>
</dbReference>
<evidence type="ECO:0000313" key="16">
    <source>
        <dbReference type="EMBL" id="TID14149.1"/>
    </source>
</evidence>
<evidence type="ECO:0000313" key="17">
    <source>
        <dbReference type="Proteomes" id="UP000307173"/>
    </source>
</evidence>
<evidence type="ECO:0008006" key="18">
    <source>
        <dbReference type="Google" id="ProtNLM"/>
    </source>
</evidence>
<dbReference type="EMBL" id="SELW01000665">
    <property type="protein sequence ID" value="TID14149.1"/>
    <property type="molecule type" value="Genomic_DNA"/>
</dbReference>
<dbReference type="PANTHER" id="PTHR16171:SF7">
    <property type="entry name" value="DNA REPAIR PROTEIN RAD2"/>
    <property type="match status" value="1"/>
</dbReference>
<dbReference type="PROSITE" id="PS00841">
    <property type="entry name" value="XPG_1"/>
    <property type="match status" value="1"/>
</dbReference>
<dbReference type="Proteomes" id="UP000307173">
    <property type="component" value="Unassembled WGS sequence"/>
</dbReference>
<dbReference type="InterPro" id="IPR001044">
    <property type="entry name" value="XPG/Rad2_eukaryotes"/>
</dbReference>
<keyword evidence="4" id="KW-0540">Nuclease</keyword>
<dbReference type="InterPro" id="IPR019974">
    <property type="entry name" value="XPG_CS"/>
</dbReference>
<feature type="compositionally biased region" description="Basic residues" evidence="13">
    <location>
        <begin position="1073"/>
        <end position="1083"/>
    </location>
</feature>
<comment type="similarity">
    <text evidence="3">Belongs to the XPG/RAD2 endonuclease family. XPG subfamily.</text>
</comment>
<evidence type="ECO:0000256" key="11">
    <source>
        <dbReference type="ARBA" id="ARBA00023242"/>
    </source>
</evidence>
<evidence type="ECO:0000256" key="13">
    <source>
        <dbReference type="SAM" id="MobiDB-lite"/>
    </source>
</evidence>
<keyword evidence="6" id="KW-0255">Endonuclease</keyword>
<evidence type="ECO:0000259" key="14">
    <source>
        <dbReference type="SMART" id="SM00484"/>
    </source>
</evidence>
<gene>
    <name evidence="16" type="ORF">CANINC_004795</name>
</gene>
<dbReference type="GO" id="GO:0046872">
    <property type="term" value="F:metal ion binding"/>
    <property type="evidence" value="ECO:0007669"/>
    <property type="project" value="UniProtKB-KW"/>
</dbReference>
<dbReference type="PROSITE" id="PS00842">
    <property type="entry name" value="XPG_2"/>
    <property type="match status" value="1"/>
</dbReference>
<name>A0A4T0WWC4_9ASCO</name>
<feature type="compositionally biased region" description="Polar residues" evidence="13">
    <location>
        <begin position="604"/>
        <end position="628"/>
    </location>
</feature>
<sequence>MHSKPLGGSSTLKIGIGKLIYAMGVHGLWDIVGVTARPVRVEALRNKKLAVDASIWIYQFMKAVRDSEGNQMKNAHIIGFFRRICKLIYFGIKPVFVFDGGVPALKRNTIRKRKEKREGNKETIEQTAQRILSKQLQRYADGLLESSKTPKKMKTTVKSSAVVTEKPTSELYDIYYDDLVEDEDSSIVQEEDSQEKEKRQEKESHYFKGQDDYDLPSIKEIKVNRDDNRLTTDYEYDRLTKDIQDDLDDIDLDRIDPQSEEFAKLPLSTQYIVLSHLRLRSRLRMGYTKSQLQSLFPDPMEFSKFQIKMVQKRNFFTQKIMNVTGMDGDEKDEIISRRIASDKNRAYNLKRTSDGFALSLTKEEIPGNNAQNPVVLHDIIPSMVPNANEILEVDSESDIDWNDVKPDTSSAMKGKSPTPNVKDALFVRDSDDDIDLDESDDENFEMVDVTEAKPEQAQDDDEIMKQIKYLYEYSEKNNKKNSRVEEKVIVEDDDMDEYHELQLKQIEDDELRKAIEKSKKDYAQMLDDEKTGQGNSGDLKDDQPIILSESTLSKTLKLPNLSMKNNLLFGGLKKSKIDVSTHMETKDQDELSKERKKSHALPSWFTNPNPETALNATSEKPTSRPVQQTEDEKAGLISYGEAKNYFSSDGEDDVAEVRSNAESVEIINTDDEKETKATVSESAFDDGFKPIQHLRADSTSKKMTESLHGTVIEEETTVHEIEDEKVVSDNTDNATASNASTDLRKVLNGNTTKVDDDEYVFSDEEEVNLLVDMEEESQAYDKFVTNINGGNGKGKSWGIEEEAKFQEQLRKQRRDADEVTTNMILDVQELLGRFGIPFITAPMEAEAQCAELKLIGLVDGIITDDSDCFLFGGERIYKNLFSDKHFVECYNQEDIQAELGLDREKLIELAILLGSDYTEGLKGVGKVTAMSILSEFGNLSNFRDWWLDYQRGKIDENSETTLRTKLRRKLKNLFLSVDFPNKLIYEAYLHPEVDHDKTPFKWGYPDLEKLRTFLQFNVGWNKDKVDETLLPVIKNMNKPQTSIEEFFPVEMIQRRRKLDMSKSIKDATEKLKKSGNNKRAKLS</sequence>
<comment type="similarity">
    <text evidence="12">Belongs to the XPG/RAD2 endonuclease family. GEN subfamily.</text>
</comment>
<evidence type="ECO:0000259" key="15">
    <source>
        <dbReference type="SMART" id="SM00485"/>
    </source>
</evidence>
<comment type="subcellular location">
    <subcellularLocation>
        <location evidence="2">Nucleus</location>
    </subcellularLocation>
</comment>
<dbReference type="SUPFAM" id="SSF47807">
    <property type="entry name" value="5' to 3' exonuclease, C-terminal subdomain"/>
    <property type="match status" value="1"/>
</dbReference>
<dbReference type="GO" id="GO:0005634">
    <property type="term" value="C:nucleus"/>
    <property type="evidence" value="ECO:0007669"/>
    <property type="project" value="UniProtKB-SubCell"/>
</dbReference>
<keyword evidence="5" id="KW-0479">Metal-binding</keyword>
<dbReference type="InterPro" id="IPR008918">
    <property type="entry name" value="HhH2"/>
</dbReference>
<dbReference type="Pfam" id="PF00867">
    <property type="entry name" value="XPG_I"/>
    <property type="match status" value="1"/>
</dbReference>
<comment type="cofactor">
    <cofactor evidence="1">
        <name>Mg(2+)</name>
        <dbReference type="ChEBI" id="CHEBI:18420"/>
    </cofactor>
</comment>
<dbReference type="Pfam" id="PF00752">
    <property type="entry name" value="XPG_N"/>
    <property type="match status" value="1"/>
</dbReference>
<dbReference type="InterPro" id="IPR006086">
    <property type="entry name" value="XPG-I_dom"/>
</dbReference>
<dbReference type="CDD" id="cd09868">
    <property type="entry name" value="PIN_XPG_RAD2"/>
    <property type="match status" value="2"/>
</dbReference>
<evidence type="ECO:0000256" key="4">
    <source>
        <dbReference type="ARBA" id="ARBA00022722"/>
    </source>
</evidence>
<evidence type="ECO:0000256" key="12">
    <source>
        <dbReference type="ARBA" id="ARBA00038112"/>
    </source>
</evidence>
<dbReference type="InterPro" id="IPR006084">
    <property type="entry name" value="XPG/Rad2"/>
</dbReference>
<evidence type="ECO:0000256" key="10">
    <source>
        <dbReference type="ARBA" id="ARBA00023204"/>
    </source>
</evidence>
<evidence type="ECO:0000256" key="9">
    <source>
        <dbReference type="ARBA" id="ARBA00022842"/>
    </source>
</evidence>
<keyword evidence="8" id="KW-0378">Hydrolase</keyword>
<evidence type="ECO:0000256" key="7">
    <source>
        <dbReference type="ARBA" id="ARBA00022763"/>
    </source>
</evidence>
<evidence type="ECO:0000256" key="8">
    <source>
        <dbReference type="ARBA" id="ARBA00022801"/>
    </source>
</evidence>
<dbReference type="OrthoDB" id="31113at2759"/>
<keyword evidence="10" id="KW-0234">DNA repair</keyword>
<organism evidence="16 17">
    <name type="scientific">Pichia inconspicua</name>
    <dbReference type="NCBI Taxonomy" id="52247"/>
    <lineage>
        <taxon>Eukaryota</taxon>
        <taxon>Fungi</taxon>
        <taxon>Dikarya</taxon>
        <taxon>Ascomycota</taxon>
        <taxon>Saccharomycotina</taxon>
        <taxon>Pichiomycetes</taxon>
        <taxon>Pichiales</taxon>
        <taxon>Pichiaceae</taxon>
        <taxon>Pichia</taxon>
    </lineage>
</organism>
<dbReference type="PRINTS" id="PR00853">
    <property type="entry name" value="XPGRADSUPER"/>
</dbReference>
<feature type="compositionally biased region" description="Basic and acidic residues" evidence="13">
    <location>
        <begin position="580"/>
        <end position="593"/>
    </location>
</feature>
<feature type="region of interest" description="Disordered" evidence="13">
    <location>
        <begin position="185"/>
        <end position="211"/>
    </location>
</feature>
<accession>A0A4T0WWC4</accession>
<evidence type="ECO:0000256" key="2">
    <source>
        <dbReference type="ARBA" id="ARBA00004123"/>
    </source>
</evidence>
<protein>
    <recommendedName>
        <fullName evidence="18">DNA repair protein RAD2</fullName>
    </recommendedName>
</protein>
<feature type="compositionally biased region" description="Basic and acidic residues" evidence="13">
    <location>
        <begin position="195"/>
        <end position="211"/>
    </location>
</feature>
<keyword evidence="7" id="KW-0227">DNA damage</keyword>
<feature type="compositionally biased region" description="Acidic residues" evidence="13">
    <location>
        <begin position="185"/>
        <end position="194"/>
    </location>
</feature>
<dbReference type="GO" id="GO:0003697">
    <property type="term" value="F:single-stranded DNA binding"/>
    <property type="evidence" value="ECO:0007669"/>
    <property type="project" value="InterPro"/>
</dbReference>
<dbReference type="SUPFAM" id="SSF88723">
    <property type="entry name" value="PIN domain-like"/>
    <property type="match status" value="1"/>
</dbReference>
<dbReference type="FunFam" id="1.10.150.20:FF:000030">
    <property type="entry name" value="Flap endonuclease GEN-like 1"/>
    <property type="match status" value="1"/>
</dbReference>
<evidence type="ECO:0000256" key="1">
    <source>
        <dbReference type="ARBA" id="ARBA00001946"/>
    </source>
</evidence>
<keyword evidence="9" id="KW-0460">Magnesium</keyword>
<dbReference type="PRINTS" id="PR00066">
    <property type="entry name" value="XRODRMPGMNTG"/>
</dbReference>
<feature type="domain" description="XPG-I" evidence="14">
    <location>
        <begin position="832"/>
        <end position="901"/>
    </location>
</feature>
<dbReference type="AlphaFoldDB" id="A0A4T0WWC4"/>
<dbReference type="Gene3D" id="3.40.50.1010">
    <property type="entry name" value="5'-nuclease"/>
    <property type="match status" value="2"/>
</dbReference>
<dbReference type="SMART" id="SM00485">
    <property type="entry name" value="XPGN"/>
    <property type="match status" value="1"/>
</dbReference>
<keyword evidence="17" id="KW-1185">Reference proteome</keyword>
<dbReference type="STRING" id="52247.A0A4T0WWC4"/>
<dbReference type="InterPro" id="IPR029060">
    <property type="entry name" value="PIN-like_dom_sf"/>
</dbReference>
<feature type="region of interest" description="Disordered" evidence="13">
    <location>
        <begin position="1060"/>
        <end position="1083"/>
    </location>
</feature>
<dbReference type="GO" id="GO:0048256">
    <property type="term" value="F:flap endonuclease activity"/>
    <property type="evidence" value="ECO:0007669"/>
    <property type="project" value="UniProtKB-ARBA"/>
</dbReference>
<keyword evidence="11" id="KW-0539">Nucleus</keyword>
<feature type="region of interest" description="Disordered" evidence="13">
    <location>
        <begin position="580"/>
        <end position="634"/>
    </location>
</feature>
<proteinExistence type="inferred from homology"/>
<dbReference type="InterPro" id="IPR006085">
    <property type="entry name" value="XPG_DNA_repair_N"/>
</dbReference>
<dbReference type="SMART" id="SM00279">
    <property type="entry name" value="HhH2"/>
    <property type="match status" value="1"/>
</dbReference>
<dbReference type="PANTHER" id="PTHR16171">
    <property type="entry name" value="DNA REPAIR PROTEIN COMPLEMENTING XP-G CELLS-RELATED"/>
    <property type="match status" value="1"/>
</dbReference>
<dbReference type="FunFam" id="3.40.50.1010:FF:000061">
    <property type="entry name" value="Single-stranded DNA endonuclease (Eurofung)"/>
    <property type="match status" value="1"/>
</dbReference>
<feature type="domain" description="XPG N-terminal" evidence="15">
    <location>
        <begin position="23"/>
        <end position="120"/>
    </location>
</feature>
<dbReference type="CDD" id="cd09904">
    <property type="entry name" value="H3TH_XPG"/>
    <property type="match status" value="1"/>
</dbReference>
<reference evidence="16 17" key="1">
    <citation type="journal article" date="2019" name="Front. Genet.">
        <title>Whole-Genome Sequencing of the Opportunistic Yeast Pathogen Candida inconspicua Uncovers Its Hybrid Origin.</title>
        <authorList>
            <person name="Mixao V."/>
            <person name="Hansen A.P."/>
            <person name="Saus E."/>
            <person name="Boekhout T."/>
            <person name="Lass-Florl C."/>
            <person name="Gabaldon T."/>
        </authorList>
    </citation>
    <scope>NUCLEOTIDE SEQUENCE [LARGE SCALE GENOMIC DNA]</scope>
    <source>
        <strain evidence="16 17">CBS 180</strain>
    </source>
</reference>
<dbReference type="Gene3D" id="1.10.150.20">
    <property type="entry name" value="5' to 3' exonuclease, C-terminal subdomain"/>
    <property type="match status" value="1"/>
</dbReference>
<evidence type="ECO:0000256" key="5">
    <source>
        <dbReference type="ARBA" id="ARBA00022723"/>
    </source>
</evidence>
<dbReference type="SMART" id="SM00484">
    <property type="entry name" value="XPGI"/>
    <property type="match status" value="1"/>
</dbReference>
<feature type="compositionally biased region" description="Basic and acidic residues" evidence="13">
    <location>
        <begin position="1060"/>
        <end position="1072"/>
    </location>
</feature>
<evidence type="ECO:0000256" key="6">
    <source>
        <dbReference type="ARBA" id="ARBA00022759"/>
    </source>
</evidence>
<comment type="caution">
    <text evidence="16">The sequence shown here is derived from an EMBL/GenBank/DDBJ whole genome shotgun (WGS) entry which is preliminary data.</text>
</comment>
<evidence type="ECO:0000256" key="3">
    <source>
        <dbReference type="ARBA" id="ARBA00005283"/>
    </source>
</evidence>